<reference evidence="2 3" key="1">
    <citation type="submission" date="2017-04" db="EMBL/GenBank/DDBJ databases">
        <authorList>
            <person name="Afonso C.L."/>
            <person name="Miller P.J."/>
            <person name="Scott M.A."/>
            <person name="Spackman E."/>
            <person name="Goraichik I."/>
            <person name="Dimitrov K.M."/>
            <person name="Suarez D.L."/>
            <person name="Swayne D.E."/>
        </authorList>
    </citation>
    <scope>NUCLEOTIDE SEQUENCE [LARGE SCALE GENOMIC DNA]</scope>
    <source>
        <strain evidence="2 3">DSM 19625</strain>
    </source>
</reference>
<gene>
    <name evidence="2" type="ORF">SAMN04488101_107137</name>
</gene>
<keyword evidence="1" id="KW-1133">Transmembrane helix</keyword>
<keyword evidence="1" id="KW-0472">Membrane</keyword>
<evidence type="ECO:0000313" key="3">
    <source>
        <dbReference type="Proteomes" id="UP000192678"/>
    </source>
</evidence>
<dbReference type="STRING" id="475255.SAMN04488101_107137"/>
<dbReference type="RefSeq" id="WP_144009504.1">
    <property type="nucleotide sequence ID" value="NZ_FWYB01000007.1"/>
</dbReference>
<dbReference type="Proteomes" id="UP000192678">
    <property type="component" value="Unassembled WGS sequence"/>
</dbReference>
<evidence type="ECO:0000313" key="2">
    <source>
        <dbReference type="EMBL" id="SMC98093.1"/>
    </source>
</evidence>
<dbReference type="AlphaFoldDB" id="A0A1W2DL00"/>
<name>A0A1W2DL00_9SPHI</name>
<dbReference type="EMBL" id="FWYB01000007">
    <property type="protein sequence ID" value="SMC98093.1"/>
    <property type="molecule type" value="Genomic_DNA"/>
</dbReference>
<feature type="transmembrane region" description="Helical" evidence="1">
    <location>
        <begin position="7"/>
        <end position="30"/>
    </location>
</feature>
<evidence type="ECO:0000256" key="1">
    <source>
        <dbReference type="SAM" id="Phobius"/>
    </source>
</evidence>
<keyword evidence="3" id="KW-1185">Reference proteome</keyword>
<evidence type="ECO:0008006" key="4">
    <source>
        <dbReference type="Google" id="ProtNLM"/>
    </source>
</evidence>
<sequence length="366" mass="42285">MKKTLNSLLRITVITAFISTIALLLMYWSLKKNEVNNGFNRNILAHPLNLLSQIKLDSKQYRFSNSNRDEIIIYDFVNPNKISRISYVENKYSLVHTKIPKIPKFSGPGYAFFDGNEISIINRYSSAIYKIRPGDANYRQRRLDSVVISHVESLSNRIFVLMVPEIKKDSTVLRIIKKTDLKGAELKRYSPQGQSDQFFSNDGFYSYDKASERIIYGYFYRGEFLCLDTNLNLLYKANTIDTNKTAQVYTIKRTVPIGNKFTSRYTQTKPPKFINKSISISNGVLYIQSLLKADNQSAEDFKNNYIVDSYSIEKGIYINSFYIPRIKGKSLSYFKVFYNNLYAIYGDILLIYKISFNNHGALAFAP</sequence>
<dbReference type="OrthoDB" id="673785at2"/>
<organism evidence="2 3">
    <name type="scientific">Pedobacter nyackensis</name>
    <dbReference type="NCBI Taxonomy" id="475255"/>
    <lineage>
        <taxon>Bacteria</taxon>
        <taxon>Pseudomonadati</taxon>
        <taxon>Bacteroidota</taxon>
        <taxon>Sphingobacteriia</taxon>
        <taxon>Sphingobacteriales</taxon>
        <taxon>Sphingobacteriaceae</taxon>
        <taxon>Pedobacter</taxon>
    </lineage>
</organism>
<protein>
    <recommendedName>
        <fullName evidence="4">TolB-like 6-blade propeller-like</fullName>
    </recommendedName>
</protein>
<proteinExistence type="predicted"/>
<keyword evidence="1" id="KW-0812">Transmembrane</keyword>
<accession>A0A1W2DL00</accession>